<dbReference type="KEGG" id="scoe:CP976_25205"/>
<feature type="transmembrane region" description="Helical" evidence="2">
    <location>
        <begin position="160"/>
        <end position="181"/>
    </location>
</feature>
<feature type="region of interest" description="Disordered" evidence="1">
    <location>
        <begin position="1"/>
        <end position="23"/>
    </location>
</feature>
<proteinExistence type="predicted"/>
<evidence type="ECO:0000256" key="2">
    <source>
        <dbReference type="SAM" id="Phobius"/>
    </source>
</evidence>
<name>A0A5J6I3U2_STRC4</name>
<evidence type="ECO:0000313" key="3">
    <source>
        <dbReference type="EMBL" id="QEV27096.1"/>
    </source>
</evidence>
<reference evidence="3 4" key="1">
    <citation type="submission" date="2017-09" db="EMBL/GenBank/DDBJ databases">
        <authorList>
            <person name="Lee N."/>
            <person name="Cho B.-K."/>
        </authorList>
    </citation>
    <scope>NUCLEOTIDE SEQUENCE [LARGE SCALE GENOMIC DNA]</scope>
    <source>
        <strain evidence="3 4">ATCC 13740</strain>
    </source>
</reference>
<dbReference type="AlphaFoldDB" id="A0A5J6I3U2"/>
<feature type="transmembrane region" description="Helical" evidence="2">
    <location>
        <begin position="53"/>
        <end position="73"/>
    </location>
</feature>
<keyword evidence="2" id="KW-0812">Transmembrane</keyword>
<evidence type="ECO:0000256" key="1">
    <source>
        <dbReference type="SAM" id="MobiDB-lite"/>
    </source>
</evidence>
<accession>A0A5J6I3U2</accession>
<protein>
    <recommendedName>
        <fullName evidence="5">DUF3592 domain-containing protein</fullName>
    </recommendedName>
</protein>
<feature type="region of interest" description="Disordered" evidence="1">
    <location>
        <begin position="193"/>
        <end position="215"/>
    </location>
</feature>
<keyword evidence="2" id="KW-1133">Transmembrane helix</keyword>
<dbReference type="Proteomes" id="UP000326598">
    <property type="component" value="Chromosome"/>
</dbReference>
<organism evidence="3 4">
    <name type="scientific">Streptomyces coeruleorubidus</name>
    <dbReference type="NCBI Taxonomy" id="116188"/>
    <lineage>
        <taxon>Bacteria</taxon>
        <taxon>Bacillati</taxon>
        <taxon>Actinomycetota</taxon>
        <taxon>Actinomycetes</taxon>
        <taxon>Kitasatosporales</taxon>
        <taxon>Streptomycetaceae</taxon>
        <taxon>Streptomyces</taxon>
    </lineage>
</organism>
<evidence type="ECO:0000313" key="4">
    <source>
        <dbReference type="Proteomes" id="UP000326598"/>
    </source>
</evidence>
<dbReference type="EMBL" id="CP023694">
    <property type="protein sequence ID" value="QEV27096.1"/>
    <property type="molecule type" value="Genomic_DNA"/>
</dbReference>
<sequence>MLFHGQFTMNKKKQQQRRPADNYQLPPKAERARQAAASVAEFKPRPQLPGLRVVWACIGLGALCAGMVLVLWLPSRSLVEDLRSRGVTVAATVTDVDTKPRYVKVRFIQGSERGTAVELSEIAGMLPDAHAGESMLVTYDPTNPSRILAHDWVMNPPANLPTYGTAALAAFFLLGAVAVTLRRRWILRTWPPDFAAPDPTRPQEPGSESLPLSKP</sequence>
<keyword evidence="2" id="KW-0472">Membrane</keyword>
<evidence type="ECO:0008006" key="5">
    <source>
        <dbReference type="Google" id="ProtNLM"/>
    </source>
</evidence>
<gene>
    <name evidence="3" type="ORF">CP976_25205</name>
</gene>